<keyword evidence="3" id="KW-1185">Reference proteome</keyword>
<dbReference type="InterPro" id="IPR052548">
    <property type="entry name" value="Type_VII_TA_antitoxin"/>
</dbReference>
<name>A0A1Z3HJ39_9CYAN</name>
<dbReference type="SUPFAM" id="SSF81301">
    <property type="entry name" value="Nucleotidyltransferase"/>
    <property type="match status" value="1"/>
</dbReference>
<dbReference type="InterPro" id="IPR002934">
    <property type="entry name" value="Polymerase_NTP_transf_dom"/>
</dbReference>
<proteinExistence type="predicted"/>
<evidence type="ECO:0000313" key="3">
    <source>
        <dbReference type="Proteomes" id="UP000191901"/>
    </source>
</evidence>
<dbReference type="RefSeq" id="WP_088429333.1">
    <property type="nucleotide sequence ID" value="NZ_CP021983.2"/>
</dbReference>
<dbReference type="PANTHER" id="PTHR33933:SF1">
    <property type="entry name" value="PROTEIN ADENYLYLTRANSFERASE MNTA-RELATED"/>
    <property type="match status" value="1"/>
</dbReference>
<dbReference type="Proteomes" id="UP000191901">
    <property type="component" value="Chromosome"/>
</dbReference>
<evidence type="ECO:0000259" key="1">
    <source>
        <dbReference type="Pfam" id="PF01909"/>
    </source>
</evidence>
<dbReference type="Pfam" id="PF01909">
    <property type="entry name" value="NTP_transf_2"/>
    <property type="match status" value="1"/>
</dbReference>
<dbReference type="InterPro" id="IPR043519">
    <property type="entry name" value="NT_sf"/>
</dbReference>
<dbReference type="Gene3D" id="3.30.460.10">
    <property type="entry name" value="Beta Polymerase, domain 2"/>
    <property type="match status" value="1"/>
</dbReference>
<evidence type="ECO:0000313" key="2">
    <source>
        <dbReference type="EMBL" id="ASC70334.1"/>
    </source>
</evidence>
<dbReference type="EMBL" id="CP021983">
    <property type="protein sequence ID" value="ASC70334.1"/>
    <property type="molecule type" value="Genomic_DNA"/>
</dbReference>
<protein>
    <recommendedName>
        <fullName evidence="1">Polymerase nucleotidyl transferase domain-containing protein</fullName>
    </recommendedName>
</protein>
<dbReference type="KEGG" id="hhg:XM38_012720"/>
<gene>
    <name evidence="2" type="ORF">XM38_012720</name>
</gene>
<dbReference type="PANTHER" id="PTHR33933">
    <property type="entry name" value="NUCLEOTIDYLTRANSFERASE"/>
    <property type="match status" value="1"/>
</dbReference>
<dbReference type="OrthoDB" id="464383at2"/>
<organism evidence="2 3">
    <name type="scientific">Halomicronema hongdechloris C2206</name>
    <dbReference type="NCBI Taxonomy" id="1641165"/>
    <lineage>
        <taxon>Bacteria</taxon>
        <taxon>Bacillati</taxon>
        <taxon>Cyanobacteriota</taxon>
        <taxon>Cyanophyceae</taxon>
        <taxon>Nodosilineales</taxon>
        <taxon>Nodosilineaceae</taxon>
        <taxon>Halomicronema</taxon>
    </lineage>
</organism>
<dbReference type="CDD" id="cd05403">
    <property type="entry name" value="NT_KNTase_like"/>
    <property type="match status" value="1"/>
</dbReference>
<dbReference type="AlphaFoldDB" id="A0A1Z3HJ39"/>
<sequence>MPTPNSPAIDQTLLTNIVQRLRSAGAPLKVVLFGSQARGDTHIESDLDLLVVEESELPRHQRSPRYYKALAGIFPSKDITVWTPAEIQAWSAVPNAFVTTALREGKILYEKPA</sequence>
<dbReference type="GO" id="GO:0016779">
    <property type="term" value="F:nucleotidyltransferase activity"/>
    <property type="evidence" value="ECO:0007669"/>
    <property type="project" value="InterPro"/>
</dbReference>
<feature type="domain" description="Polymerase nucleotidyl transferase" evidence="1">
    <location>
        <begin position="16"/>
        <end position="68"/>
    </location>
</feature>
<reference evidence="2 3" key="1">
    <citation type="journal article" date="2016" name="Biochim. Biophys. Acta">
        <title>Characterization of red-shifted phycobilisomes isolated from the chlorophyll f-containing cyanobacterium Halomicronema hongdechloris.</title>
        <authorList>
            <person name="Li Y."/>
            <person name="Lin Y."/>
            <person name="Garvey C.J."/>
            <person name="Birch D."/>
            <person name="Corkery R.W."/>
            <person name="Loughlin P.C."/>
            <person name="Scheer H."/>
            <person name="Willows R.D."/>
            <person name="Chen M."/>
        </authorList>
    </citation>
    <scope>NUCLEOTIDE SEQUENCE [LARGE SCALE GENOMIC DNA]</scope>
    <source>
        <strain evidence="2 3">C2206</strain>
    </source>
</reference>
<accession>A0A1Z3HJ39</accession>